<accession>A0ABV1BWT9</accession>
<keyword evidence="1" id="KW-0966">Cell projection</keyword>
<keyword evidence="2" id="KW-1185">Reference proteome</keyword>
<dbReference type="GO" id="GO:0032259">
    <property type="term" value="P:methylation"/>
    <property type="evidence" value="ECO:0007669"/>
    <property type="project" value="UniProtKB-KW"/>
</dbReference>
<protein>
    <submittedName>
        <fullName evidence="1">Flagellin lysine-N-methylase</fullName>
        <ecNumber evidence="1">2.1.1.-</ecNumber>
    </submittedName>
</protein>
<dbReference type="GO" id="GO:0008168">
    <property type="term" value="F:methyltransferase activity"/>
    <property type="evidence" value="ECO:0007669"/>
    <property type="project" value="UniProtKB-KW"/>
</dbReference>
<reference evidence="1 2" key="1">
    <citation type="submission" date="2024-03" db="EMBL/GenBank/DDBJ databases">
        <title>Human intestinal bacterial collection.</title>
        <authorList>
            <person name="Pauvert C."/>
            <person name="Hitch T.C.A."/>
            <person name="Clavel T."/>
        </authorList>
    </citation>
    <scope>NUCLEOTIDE SEQUENCE [LARGE SCALE GENOMIC DNA]</scope>
    <source>
        <strain evidence="1 2">CLA-AA-H255</strain>
    </source>
</reference>
<keyword evidence="1" id="KW-0969">Cilium</keyword>
<dbReference type="EC" id="2.1.1.-" evidence="1"/>
<comment type="caution">
    <text evidence="1">The sequence shown here is derived from an EMBL/GenBank/DDBJ whole genome shotgun (WGS) entry which is preliminary data.</text>
</comment>
<dbReference type="RefSeq" id="WP_349153422.1">
    <property type="nucleotide sequence ID" value="NZ_JBBMER010000003.1"/>
</dbReference>
<evidence type="ECO:0000313" key="1">
    <source>
        <dbReference type="EMBL" id="MEQ2379339.1"/>
    </source>
</evidence>
<organism evidence="1 2">
    <name type="scientific">[Lactobacillus] rogosae</name>
    <dbReference type="NCBI Taxonomy" id="706562"/>
    <lineage>
        <taxon>Bacteria</taxon>
        <taxon>Bacillati</taxon>
        <taxon>Bacillota</taxon>
        <taxon>Clostridia</taxon>
        <taxon>Lachnospirales</taxon>
        <taxon>Lachnospiraceae</taxon>
        <taxon>Lachnospira</taxon>
    </lineage>
</organism>
<dbReference type="EMBL" id="JBBMER010000003">
    <property type="protein sequence ID" value="MEQ2379339.1"/>
    <property type="molecule type" value="Genomic_DNA"/>
</dbReference>
<dbReference type="Proteomes" id="UP001442364">
    <property type="component" value="Unassembled WGS sequence"/>
</dbReference>
<gene>
    <name evidence="1" type="primary">fliB</name>
    <name evidence="1" type="ORF">WMO14_05530</name>
</gene>
<dbReference type="NCBIfam" id="NF038110">
    <property type="entry name" value="Lys_methyl_FliB"/>
    <property type="match status" value="1"/>
</dbReference>
<proteinExistence type="predicted"/>
<evidence type="ECO:0000313" key="2">
    <source>
        <dbReference type="Proteomes" id="UP001442364"/>
    </source>
</evidence>
<sequence length="388" mass="46061">MKIVTPDYYKNFKCIAGECTDTCCAGWDVDVDKESYKQYRRVIGSFGNKLRSVMVPSEDGGCTFTLKEGRCPFLNKKNLCEIYIKLGKDSLCETCAEFPRFINEYGNTREIGIAPSCKTAGELILGYKGELKFREVKNREQINSYNDIDPLTFVQLRQARIIAYNIATDRDYTIMERCVLILMFARNIQDYLDRERDELIVGVCGRFAKEDYRENKLNRARRIAAGKKDTYKHIRKFFESFEGMEVINKDWNIYTEEVNNFFEECTSAEQFRAVVKEFDEYHKEDETEYEQLLMYYLYRYFLDSVYDYNLLLKVKGGIVGIIAIKMLNIADWWYNNKELSFTRKVDLAHLYSRQYEHSYYNYEVYNQYFMSKRAYAYENLLSELIDLE</sequence>
<keyword evidence="1" id="KW-0282">Flagellum</keyword>
<keyword evidence="1" id="KW-0489">Methyltransferase</keyword>
<keyword evidence="1" id="KW-0808">Transferase</keyword>
<name>A0ABV1BWT9_9FIRM</name>